<name>A0A2R6PYZ2_9APHY</name>
<feature type="signal peptide" evidence="1">
    <location>
        <begin position="1"/>
        <end position="16"/>
    </location>
</feature>
<dbReference type="EMBL" id="MLYV02000426">
    <property type="protein sequence ID" value="PSR99062.1"/>
    <property type="molecule type" value="Genomic_DNA"/>
</dbReference>
<dbReference type="InterPro" id="IPR051057">
    <property type="entry name" value="PI-PLC_domain"/>
</dbReference>
<evidence type="ECO:0000313" key="2">
    <source>
        <dbReference type="EMBL" id="PSR99062.1"/>
    </source>
</evidence>
<gene>
    <name evidence="2" type="ORF">PHLCEN_2v4219</name>
</gene>
<keyword evidence="3" id="KW-1185">Reference proteome</keyword>
<comment type="caution">
    <text evidence="2">The sequence shown here is derived from an EMBL/GenBank/DDBJ whole genome shotgun (WGS) entry which is preliminary data.</text>
</comment>
<dbReference type="OrthoDB" id="1046782at2759"/>
<sequence>MTSLLALAVLAEYSGTLVVINQTPYTWEQTYVHSYQMNEWTFPQSIPPGETANIAVGFATGTGVTVSDDGGEVTFTFLDGFDNPWSFQLQARAPSDNLNIQAYMQTLSAANNPQGSTIPLGFLTTGLFGSGSSVFILSQFDDSPFYTNNPPTAWMQSMVSYLGFLTLRNICMPGSHDAGMSSIDGSTAGVTNSDAITQTNSIGGQLAFGSRYFDIRPVISSGIFKTGHYSQESTGIWAGANGQTMSSLIGEINAFTGDNAELIILNLSHDLNTDSGYVSFTSSDWTNLFQQMLEIEHLFVAPNPTTVDLSTMRLEQFIGNGEAAVVVVVQSSVGESTIGSYASSGFYPYGAFDVYNSYINTDNANTMMNDQFTKLAQQRQSPDDPLFLLSWILEQSVADIVGSDSILDLALTAYPMLFAELFNYATQNSYPNILYIDNIHNADVTALALAVNNFAQNI</sequence>
<keyword evidence="1" id="KW-0732">Signal</keyword>
<proteinExistence type="predicted"/>
<protein>
    <recommendedName>
        <fullName evidence="4">PLC-like phosphodiesterase</fullName>
    </recommendedName>
</protein>
<dbReference type="Proteomes" id="UP000186601">
    <property type="component" value="Unassembled WGS sequence"/>
</dbReference>
<evidence type="ECO:0008006" key="4">
    <source>
        <dbReference type="Google" id="ProtNLM"/>
    </source>
</evidence>
<dbReference type="PANTHER" id="PTHR13593">
    <property type="match status" value="1"/>
</dbReference>
<dbReference type="SUPFAM" id="SSF51695">
    <property type="entry name" value="PLC-like phosphodiesterases"/>
    <property type="match status" value="1"/>
</dbReference>
<dbReference type="InterPro" id="IPR017946">
    <property type="entry name" value="PLC-like_Pdiesterase_TIM-brl"/>
</dbReference>
<organism evidence="2 3">
    <name type="scientific">Hermanssonia centrifuga</name>
    <dbReference type="NCBI Taxonomy" id="98765"/>
    <lineage>
        <taxon>Eukaryota</taxon>
        <taxon>Fungi</taxon>
        <taxon>Dikarya</taxon>
        <taxon>Basidiomycota</taxon>
        <taxon>Agaricomycotina</taxon>
        <taxon>Agaricomycetes</taxon>
        <taxon>Polyporales</taxon>
        <taxon>Meruliaceae</taxon>
        <taxon>Hermanssonia</taxon>
    </lineage>
</organism>
<dbReference type="AlphaFoldDB" id="A0A2R6PYZ2"/>
<dbReference type="GO" id="GO:0008081">
    <property type="term" value="F:phosphoric diester hydrolase activity"/>
    <property type="evidence" value="ECO:0007669"/>
    <property type="project" value="InterPro"/>
</dbReference>
<evidence type="ECO:0000256" key="1">
    <source>
        <dbReference type="SAM" id="SignalP"/>
    </source>
</evidence>
<feature type="chain" id="PRO_5015332268" description="PLC-like phosphodiesterase" evidence="1">
    <location>
        <begin position="17"/>
        <end position="458"/>
    </location>
</feature>
<dbReference type="PANTHER" id="PTHR13593:SF143">
    <property type="entry name" value="PHOSPHATIDYLINOSITOL-SPECIFIC PHOSPHOLIPASE C X DOMAIN-CONTAINING PROTEIN"/>
    <property type="match status" value="1"/>
</dbReference>
<accession>A0A2R6PYZ2</accession>
<dbReference type="GO" id="GO:0006629">
    <property type="term" value="P:lipid metabolic process"/>
    <property type="evidence" value="ECO:0007669"/>
    <property type="project" value="InterPro"/>
</dbReference>
<dbReference type="Gene3D" id="3.20.20.190">
    <property type="entry name" value="Phosphatidylinositol (PI) phosphodiesterase"/>
    <property type="match status" value="1"/>
</dbReference>
<evidence type="ECO:0000313" key="3">
    <source>
        <dbReference type="Proteomes" id="UP000186601"/>
    </source>
</evidence>
<reference evidence="2 3" key="1">
    <citation type="submission" date="2018-02" db="EMBL/GenBank/DDBJ databases">
        <title>Genome sequence of the basidiomycete white-rot fungus Phlebia centrifuga.</title>
        <authorList>
            <person name="Granchi Z."/>
            <person name="Peng M."/>
            <person name="de Vries R.P."/>
            <person name="Hilden K."/>
            <person name="Makela M.R."/>
            <person name="Grigoriev I."/>
            <person name="Riley R."/>
        </authorList>
    </citation>
    <scope>NUCLEOTIDE SEQUENCE [LARGE SCALE GENOMIC DNA]</scope>
    <source>
        <strain evidence="2 3">FBCC195</strain>
    </source>
</reference>